<dbReference type="Proteomes" id="UP000317650">
    <property type="component" value="Chromosome 9"/>
</dbReference>
<proteinExistence type="predicted"/>
<protein>
    <submittedName>
        <fullName evidence="1">Uncharacterized protein</fullName>
    </submittedName>
</protein>
<evidence type="ECO:0000313" key="1">
    <source>
        <dbReference type="EMBL" id="THU46324.1"/>
    </source>
</evidence>
<organism evidence="1 2">
    <name type="scientific">Musa balbisiana</name>
    <name type="common">Banana</name>
    <dbReference type="NCBI Taxonomy" id="52838"/>
    <lineage>
        <taxon>Eukaryota</taxon>
        <taxon>Viridiplantae</taxon>
        <taxon>Streptophyta</taxon>
        <taxon>Embryophyta</taxon>
        <taxon>Tracheophyta</taxon>
        <taxon>Spermatophyta</taxon>
        <taxon>Magnoliopsida</taxon>
        <taxon>Liliopsida</taxon>
        <taxon>Zingiberales</taxon>
        <taxon>Musaceae</taxon>
        <taxon>Musa</taxon>
    </lineage>
</organism>
<dbReference type="AlphaFoldDB" id="A0A4S8IF49"/>
<name>A0A4S8IF49_MUSBA</name>
<gene>
    <name evidence="1" type="ORF">C4D60_Mb09t03720</name>
</gene>
<accession>A0A4S8IF49</accession>
<comment type="caution">
    <text evidence="1">The sequence shown here is derived from an EMBL/GenBank/DDBJ whole genome shotgun (WGS) entry which is preliminary data.</text>
</comment>
<keyword evidence="2" id="KW-1185">Reference proteome</keyword>
<reference evidence="1 2" key="1">
    <citation type="journal article" date="2019" name="Nat. Plants">
        <title>Genome sequencing of Musa balbisiana reveals subgenome evolution and function divergence in polyploid bananas.</title>
        <authorList>
            <person name="Yao X."/>
        </authorList>
    </citation>
    <scope>NUCLEOTIDE SEQUENCE [LARGE SCALE GENOMIC DNA]</scope>
    <source>
        <strain evidence="2">cv. DH-PKW</strain>
        <tissue evidence="1">Leaves</tissue>
    </source>
</reference>
<dbReference type="EMBL" id="PYDT01000010">
    <property type="protein sequence ID" value="THU46324.1"/>
    <property type="molecule type" value="Genomic_DNA"/>
</dbReference>
<evidence type="ECO:0000313" key="2">
    <source>
        <dbReference type="Proteomes" id="UP000317650"/>
    </source>
</evidence>
<sequence>MGRYSRPPPPIRSKPLHLDPRLSGYTAAAATADALAAMEKHNNVQFDGKQMHIYVMLPKGLPALFALPEVHAKVKFFDVC</sequence>